<dbReference type="PANTHER" id="PTHR48111:SF39">
    <property type="entry name" value="TRANSCRIPTIONAL REGULATORY PROTEIN CPXR"/>
    <property type="match status" value="1"/>
</dbReference>
<dbReference type="InterPro" id="IPR001789">
    <property type="entry name" value="Sig_transdc_resp-reg_receiver"/>
</dbReference>
<dbReference type="GO" id="GO:0006355">
    <property type="term" value="P:regulation of DNA-templated transcription"/>
    <property type="evidence" value="ECO:0007669"/>
    <property type="project" value="InterPro"/>
</dbReference>
<keyword evidence="7" id="KW-0804">Transcription</keyword>
<dbReference type="EMBL" id="CP016177">
    <property type="protein sequence ID" value="ANO33906.1"/>
    <property type="molecule type" value="Genomic_DNA"/>
</dbReference>
<dbReference type="RefSeq" id="WP_065210288.1">
    <property type="nucleotide sequence ID" value="NZ_CP016177.1"/>
</dbReference>
<dbReference type="Gene3D" id="6.10.250.690">
    <property type="match status" value="1"/>
</dbReference>
<dbReference type="Proteomes" id="UP000235611">
    <property type="component" value="Unassembled WGS sequence"/>
</dbReference>
<proteinExistence type="predicted"/>
<dbReference type="Proteomes" id="UP000590068">
    <property type="component" value="Unassembled WGS sequence"/>
</dbReference>
<sequence>MPHILLVDDDTELTALLEDILTYEGFTVSQAHNGIEGLEAVNEDIDLILLDIMMPKMSGMEMLKQLRENWQTPVLFLTAKGEEVDRVIGLELGADDFLPKPFSDRELLARIRAILRRTQNTPATPASNNTFDDISLNPGAQEAYCEDVLLDLTSTEYALLEYFLRNPGQALTKENISLEVLGKRLAAFDRAVDMHVSNLRKKLPERKDGKPRIKTLRGKGYLFVETA</sequence>
<evidence type="ECO:0000313" key="12">
    <source>
        <dbReference type="EMBL" id="ANO33906.1"/>
    </source>
</evidence>
<evidence type="ECO:0000256" key="3">
    <source>
        <dbReference type="ARBA" id="ARBA00022553"/>
    </source>
</evidence>
<evidence type="ECO:0000313" key="15">
    <source>
        <dbReference type="Proteomes" id="UP000092018"/>
    </source>
</evidence>
<accession>A0AAP8MXX8</accession>
<dbReference type="CDD" id="cd17623">
    <property type="entry name" value="REC_OmpR_CpxR"/>
    <property type="match status" value="1"/>
</dbReference>
<dbReference type="InterPro" id="IPR001867">
    <property type="entry name" value="OmpR/PhoB-type_DNA-bd"/>
</dbReference>
<dbReference type="Pfam" id="PF00486">
    <property type="entry name" value="Trans_reg_C"/>
    <property type="match status" value="1"/>
</dbReference>
<evidence type="ECO:0000256" key="5">
    <source>
        <dbReference type="ARBA" id="ARBA00023015"/>
    </source>
</evidence>
<keyword evidence="3 8" id="KW-0597">Phosphoprotein</keyword>
<dbReference type="Pfam" id="PF00072">
    <property type="entry name" value="Response_reg"/>
    <property type="match status" value="1"/>
</dbReference>
<dbReference type="PANTHER" id="PTHR48111">
    <property type="entry name" value="REGULATOR OF RPOS"/>
    <property type="match status" value="1"/>
</dbReference>
<feature type="DNA-binding region" description="OmpR/PhoB-type" evidence="9">
    <location>
        <begin position="126"/>
        <end position="225"/>
    </location>
</feature>
<evidence type="ECO:0000256" key="4">
    <source>
        <dbReference type="ARBA" id="ARBA00023012"/>
    </source>
</evidence>
<evidence type="ECO:0000313" key="14">
    <source>
        <dbReference type="EMBL" id="PMP10859.1"/>
    </source>
</evidence>
<dbReference type="Proteomes" id="UP000092018">
    <property type="component" value="Chromosome 1"/>
</dbReference>
<reference evidence="16" key="2">
    <citation type="submission" date="2016-07" db="EMBL/GenBank/DDBJ databases">
        <title>Nontailed viruses are major unrecognized killers of bacteria in the ocean.</title>
        <authorList>
            <person name="Kauffman K."/>
            <person name="Hussain F."/>
            <person name="Yang J."/>
            <person name="Arevalo P."/>
            <person name="Brown J."/>
            <person name="Cutler M."/>
            <person name="Kelly L."/>
            <person name="Polz M.F."/>
        </authorList>
    </citation>
    <scope>NUCLEOTIDE SEQUENCE [LARGE SCALE GENOMIC DNA]</scope>
    <source>
        <strain evidence="16">10N.222.49.A5</strain>
    </source>
</reference>
<reference evidence="13 17" key="5">
    <citation type="submission" date="2020-04" db="EMBL/GenBank/DDBJ databases">
        <title>WGS-Seq of Vibrio isolated by the O'Toole Lab.</title>
        <authorList>
            <person name="Mckone K.P."/>
            <person name="Whitaker R."/>
            <person name="Sevigney J.L."/>
            <person name="Herring J.B."/>
            <person name="O'Toole G."/>
        </authorList>
    </citation>
    <scope>NUCLEOTIDE SEQUENCE [LARGE SCALE GENOMIC DNA]</scope>
    <source>
        <strain evidence="13 17">BS_02</strain>
    </source>
</reference>
<evidence type="ECO:0000259" key="10">
    <source>
        <dbReference type="PROSITE" id="PS50110"/>
    </source>
</evidence>
<dbReference type="Gene3D" id="1.10.10.10">
    <property type="entry name" value="Winged helix-like DNA-binding domain superfamily/Winged helix DNA-binding domain"/>
    <property type="match status" value="1"/>
</dbReference>
<dbReference type="EMBL" id="JABCJR010000013">
    <property type="protein sequence ID" value="NMR69995.1"/>
    <property type="molecule type" value="Genomic_DNA"/>
</dbReference>
<dbReference type="InterPro" id="IPR011006">
    <property type="entry name" value="CheY-like_superfamily"/>
</dbReference>
<dbReference type="GO" id="GO:0000156">
    <property type="term" value="F:phosphorelay response regulator activity"/>
    <property type="evidence" value="ECO:0007669"/>
    <property type="project" value="TreeGrafter"/>
</dbReference>
<dbReference type="PROSITE" id="PS51755">
    <property type="entry name" value="OMPR_PHOB"/>
    <property type="match status" value="1"/>
</dbReference>
<dbReference type="InterPro" id="IPR039420">
    <property type="entry name" value="WalR-like"/>
</dbReference>
<reference evidence="12 15" key="1">
    <citation type="submission" date="2016-06" db="EMBL/GenBank/DDBJ databases">
        <title>Adaptive Radiation by Waves of Gene Transfer Leads to Fine-Scale Resource Partitioning in Marine Microbes.</title>
        <authorList>
            <person name="Hehemann J.-H."/>
            <person name="Arevalo P."/>
            <person name="Datta M.S."/>
            <person name="Yu X."/>
            <person name="Corzett C."/>
            <person name="Henschel A."/>
            <person name="Preheim S.P."/>
            <person name="Timberlake S."/>
            <person name="Alm E.J."/>
            <person name="Polz M.F."/>
        </authorList>
    </citation>
    <scope>NUCLEOTIDE SEQUENCE [LARGE SCALE GENOMIC DNA]</scope>
    <source>
        <strain evidence="12 15">FF50</strain>
    </source>
</reference>
<evidence type="ECO:0000313" key="16">
    <source>
        <dbReference type="Proteomes" id="UP000235611"/>
    </source>
</evidence>
<dbReference type="InterPro" id="IPR016032">
    <property type="entry name" value="Sig_transdc_resp-reg_C-effctor"/>
</dbReference>
<gene>
    <name evidence="12" type="ORF">A6E01_12140</name>
    <name evidence="14" type="ORF">BCS93_02260</name>
    <name evidence="13" type="ORF">HJ568_08385</name>
</gene>
<dbReference type="InterPro" id="IPR036388">
    <property type="entry name" value="WH-like_DNA-bd_sf"/>
</dbReference>
<dbReference type="InterPro" id="IPR058124">
    <property type="entry name" value="CpxR-like_REC"/>
</dbReference>
<dbReference type="GO" id="GO:0005829">
    <property type="term" value="C:cytosol"/>
    <property type="evidence" value="ECO:0007669"/>
    <property type="project" value="TreeGrafter"/>
</dbReference>
<keyword evidence="2" id="KW-0963">Cytoplasm</keyword>
<organism evidence="14 16">
    <name type="scientific">Vibrio breoganii</name>
    <dbReference type="NCBI Taxonomy" id="553239"/>
    <lineage>
        <taxon>Bacteria</taxon>
        <taxon>Pseudomonadati</taxon>
        <taxon>Pseudomonadota</taxon>
        <taxon>Gammaproteobacteria</taxon>
        <taxon>Vibrionales</taxon>
        <taxon>Vibrionaceae</taxon>
        <taxon>Vibrio</taxon>
    </lineage>
</organism>
<keyword evidence="5" id="KW-0805">Transcription regulation</keyword>
<dbReference type="SUPFAM" id="SSF46894">
    <property type="entry name" value="C-terminal effector domain of the bipartite response regulators"/>
    <property type="match status" value="1"/>
</dbReference>
<evidence type="ECO:0000313" key="13">
    <source>
        <dbReference type="EMBL" id="NMR69995.1"/>
    </source>
</evidence>
<evidence type="ECO:0000256" key="6">
    <source>
        <dbReference type="ARBA" id="ARBA00023125"/>
    </source>
</evidence>
<dbReference type="SMART" id="SM00862">
    <property type="entry name" value="Trans_reg_C"/>
    <property type="match status" value="1"/>
</dbReference>
<dbReference type="SUPFAM" id="SSF52172">
    <property type="entry name" value="CheY-like"/>
    <property type="match status" value="1"/>
</dbReference>
<feature type="domain" description="OmpR/PhoB-type" evidence="11">
    <location>
        <begin position="126"/>
        <end position="225"/>
    </location>
</feature>
<evidence type="ECO:0000313" key="17">
    <source>
        <dbReference type="Proteomes" id="UP000590068"/>
    </source>
</evidence>
<evidence type="ECO:0000256" key="9">
    <source>
        <dbReference type="PROSITE-ProRule" id="PRU01091"/>
    </source>
</evidence>
<evidence type="ECO:0000256" key="1">
    <source>
        <dbReference type="ARBA" id="ARBA00004496"/>
    </source>
</evidence>
<dbReference type="AlphaFoldDB" id="A0AAP8MXX8"/>
<evidence type="ECO:0000256" key="2">
    <source>
        <dbReference type="ARBA" id="ARBA00022490"/>
    </source>
</evidence>
<reference evidence="14" key="4">
    <citation type="journal article" date="2018" name="Nature">
        <title>A major lineage of non-tailed dsDNA viruses as unrecognized killers of marine bacteria.</title>
        <authorList>
            <person name="Kauffman K.M."/>
            <person name="Hussain F.A."/>
            <person name="Yang J."/>
            <person name="Arevalo P."/>
            <person name="Brown J.M."/>
            <person name="Chang W.K."/>
            <person name="VanInsberghe D."/>
            <person name="Elsherbini J."/>
            <person name="Sharma R.S."/>
            <person name="Cutler M.B."/>
            <person name="Kelly L."/>
            <person name="Polz M.F."/>
        </authorList>
    </citation>
    <scope>NUCLEOTIDE SEQUENCE</scope>
    <source>
        <strain evidence="14">10N.222.49.A5</strain>
    </source>
</reference>
<dbReference type="PROSITE" id="PS50110">
    <property type="entry name" value="RESPONSE_REGULATORY"/>
    <property type="match status" value="1"/>
</dbReference>
<protein>
    <submittedName>
        <fullName evidence="13 14">Response regulator</fullName>
    </submittedName>
</protein>
<reference evidence="14" key="3">
    <citation type="submission" date="2016-07" db="EMBL/GenBank/DDBJ databases">
        <authorList>
            <person name="Kauffman K."/>
            <person name="Arevalo P."/>
            <person name="Polz M.F."/>
        </authorList>
    </citation>
    <scope>NUCLEOTIDE SEQUENCE</scope>
    <source>
        <strain evidence="14">10N.222.49.A5</strain>
    </source>
</reference>
<dbReference type="GO" id="GO:0000976">
    <property type="term" value="F:transcription cis-regulatory region binding"/>
    <property type="evidence" value="ECO:0007669"/>
    <property type="project" value="TreeGrafter"/>
</dbReference>
<feature type="modified residue" description="4-aspartylphosphate" evidence="8">
    <location>
        <position position="51"/>
    </location>
</feature>
<dbReference type="GO" id="GO:0032993">
    <property type="term" value="C:protein-DNA complex"/>
    <property type="evidence" value="ECO:0007669"/>
    <property type="project" value="TreeGrafter"/>
</dbReference>
<evidence type="ECO:0000256" key="7">
    <source>
        <dbReference type="ARBA" id="ARBA00023163"/>
    </source>
</evidence>
<dbReference type="Gene3D" id="3.40.50.2300">
    <property type="match status" value="1"/>
</dbReference>
<keyword evidence="17" id="KW-1185">Reference proteome</keyword>
<feature type="domain" description="Response regulatory" evidence="10">
    <location>
        <begin position="3"/>
        <end position="115"/>
    </location>
</feature>
<keyword evidence="4" id="KW-0902">Two-component regulatory system</keyword>
<evidence type="ECO:0000256" key="8">
    <source>
        <dbReference type="PROSITE-ProRule" id="PRU00169"/>
    </source>
</evidence>
<dbReference type="FunFam" id="3.40.50.2300:FF:000001">
    <property type="entry name" value="DNA-binding response regulator PhoB"/>
    <property type="match status" value="1"/>
</dbReference>
<evidence type="ECO:0000259" key="11">
    <source>
        <dbReference type="PROSITE" id="PS51755"/>
    </source>
</evidence>
<name>A0AAP8MXX8_9VIBR</name>
<dbReference type="CDD" id="cd00383">
    <property type="entry name" value="trans_reg_C"/>
    <property type="match status" value="1"/>
</dbReference>
<dbReference type="KEGG" id="vbr:A6E01_12140"/>
<dbReference type="SMART" id="SM00448">
    <property type="entry name" value="REC"/>
    <property type="match status" value="1"/>
</dbReference>
<dbReference type="EMBL" id="MDBO01000065">
    <property type="protein sequence ID" value="PMP10859.1"/>
    <property type="molecule type" value="Genomic_DNA"/>
</dbReference>
<keyword evidence="6 9" id="KW-0238">DNA-binding</keyword>
<comment type="subcellular location">
    <subcellularLocation>
        <location evidence="1">Cytoplasm</location>
    </subcellularLocation>
</comment>